<dbReference type="InterPro" id="IPR036866">
    <property type="entry name" value="RibonucZ/Hydroxyglut_hydro"/>
</dbReference>
<comment type="function">
    <text evidence="7">Thiolesterase that catalyzes the hydrolysis of S-D-lactoyl-glutathione to form glutathione and D-lactic acid.</text>
</comment>
<evidence type="ECO:0000256" key="5">
    <source>
        <dbReference type="ARBA" id="ARBA00022801"/>
    </source>
</evidence>
<dbReference type="SUPFAM" id="SSF56281">
    <property type="entry name" value="Metallo-hydrolase/oxidoreductase"/>
    <property type="match status" value="1"/>
</dbReference>
<feature type="binding site" evidence="7">
    <location>
        <position position="55"/>
    </location>
    <ligand>
        <name>Zn(2+)</name>
        <dbReference type="ChEBI" id="CHEBI:29105"/>
        <label>1</label>
    </ligand>
</feature>
<reference evidence="10 12" key="1">
    <citation type="journal article" date="2022" name="bioRxiv">
        <title>Prophages regulate Shewanella fidelis 3313 motility and biofilm formation: implications for gut colonization dynamics in Ciona robusta.</title>
        <authorList>
            <person name="Natarajan O."/>
            <person name="Gibboney S.L."/>
            <person name="Young M.N."/>
            <person name="Lim S.J."/>
            <person name="Pluta N."/>
            <person name="Atkinson C.G."/>
            <person name="Leigh B.A."/>
            <person name="Liberti A."/>
            <person name="Kees E.D."/>
            <person name="Breitbart M."/>
            <person name="Gralnick J.A."/>
            <person name="Dishaw L.J."/>
        </authorList>
    </citation>
    <scope>NUCLEOTIDE SEQUENCE [LARGE SCALE GENOMIC DNA]</scope>
    <source>
        <strain evidence="10 12">JG4066</strain>
    </source>
</reference>
<feature type="binding site" evidence="7">
    <location>
        <position position="131"/>
    </location>
    <ligand>
        <name>Zn(2+)</name>
        <dbReference type="ChEBI" id="CHEBI:29105"/>
        <label>1</label>
    </ligand>
</feature>
<evidence type="ECO:0000259" key="8">
    <source>
        <dbReference type="SMART" id="SM00849"/>
    </source>
</evidence>
<dbReference type="Proteomes" id="UP001271263">
    <property type="component" value="Unassembled WGS sequence"/>
</dbReference>
<organism evidence="9 11">
    <name type="scientific">Shewanella fidelis</name>
    <dbReference type="NCBI Taxonomy" id="173509"/>
    <lineage>
        <taxon>Bacteria</taxon>
        <taxon>Pseudomonadati</taxon>
        <taxon>Pseudomonadota</taxon>
        <taxon>Gammaproteobacteria</taxon>
        <taxon>Alteromonadales</taxon>
        <taxon>Shewanellaceae</taxon>
        <taxon>Shewanella</taxon>
    </lineage>
</organism>
<accession>A0AAW8NLD1</accession>
<dbReference type="InterPro" id="IPR001279">
    <property type="entry name" value="Metallo-B-lactamas"/>
</dbReference>
<dbReference type="NCBIfam" id="TIGR03413">
    <property type="entry name" value="GSH_gloB"/>
    <property type="match status" value="1"/>
</dbReference>
<keyword evidence="6 7" id="KW-0862">Zinc</keyword>
<dbReference type="InterPro" id="IPR035680">
    <property type="entry name" value="Clx_II_MBL"/>
</dbReference>
<evidence type="ECO:0000313" key="10">
    <source>
        <dbReference type="EMBL" id="MDW4823496.1"/>
    </source>
</evidence>
<evidence type="ECO:0000313" key="11">
    <source>
        <dbReference type="Proteomes" id="UP001259340"/>
    </source>
</evidence>
<keyword evidence="5 7" id="KW-0378">Hydrolase</keyword>
<dbReference type="EC" id="3.1.2.6" evidence="7"/>
<dbReference type="Pfam" id="PF16123">
    <property type="entry name" value="HAGH_C"/>
    <property type="match status" value="1"/>
</dbReference>
<dbReference type="SMART" id="SM00849">
    <property type="entry name" value="Lactamase_B"/>
    <property type="match status" value="1"/>
</dbReference>
<dbReference type="Proteomes" id="UP001259340">
    <property type="component" value="Unassembled WGS sequence"/>
</dbReference>
<name>A0AAW8NLD1_9GAMM</name>
<dbReference type="PANTHER" id="PTHR43705:SF1">
    <property type="entry name" value="HYDROXYACYLGLUTATHIONE HYDROLASE GLOB"/>
    <property type="match status" value="1"/>
</dbReference>
<dbReference type="InterPro" id="IPR017782">
    <property type="entry name" value="Hydroxyacylglutathione_Hdrlase"/>
</dbReference>
<dbReference type="GO" id="GO:0004416">
    <property type="term" value="F:hydroxyacylglutathione hydrolase activity"/>
    <property type="evidence" value="ECO:0007669"/>
    <property type="project" value="UniProtKB-UniRule"/>
</dbReference>
<dbReference type="InterPro" id="IPR032282">
    <property type="entry name" value="HAGH_C"/>
</dbReference>
<comment type="caution">
    <text evidence="9">The sequence shown here is derived from an EMBL/GenBank/DDBJ whole genome shotgun (WGS) entry which is preliminary data.</text>
</comment>
<comment type="pathway">
    <text evidence="2 7">Secondary metabolite metabolism; methylglyoxal degradation; (R)-lactate from methylglyoxal: step 2/2.</text>
</comment>
<reference evidence="9" key="2">
    <citation type="submission" date="2022-11" db="EMBL/GenBank/DDBJ databases">
        <title>Prophages regulate Shewanella fidelis motility and biofilm formation: implications for gut colonization dynamics in Ciona robusta.</title>
        <authorList>
            <person name="Natarajan O."/>
            <person name="Gibboney S.L."/>
            <person name="Young M.N."/>
            <person name="Lim S.J."/>
            <person name="Pluta N."/>
            <person name="Atkinson C.G.F."/>
            <person name="Leigh B.A."/>
            <person name="Liberti A."/>
            <person name="Kees E."/>
            <person name="Breitbart M."/>
            <person name="Gralnick J."/>
            <person name="Dishaw L.J."/>
        </authorList>
    </citation>
    <scope>NUCLEOTIDE SEQUENCE</scope>
    <source>
        <strain evidence="9">3313</strain>
    </source>
</reference>
<feature type="domain" description="Metallo-beta-lactamase" evidence="8">
    <location>
        <begin position="12"/>
        <end position="169"/>
    </location>
</feature>
<dbReference type="AlphaFoldDB" id="A0AAW8NLD1"/>
<dbReference type="EMBL" id="JAPMLE010000001">
    <property type="protein sequence ID" value="MDR8524069.1"/>
    <property type="molecule type" value="Genomic_DNA"/>
</dbReference>
<dbReference type="HAMAP" id="MF_01374">
    <property type="entry name" value="Glyoxalase_2"/>
    <property type="match status" value="1"/>
</dbReference>
<dbReference type="InterPro" id="IPR050110">
    <property type="entry name" value="Glyoxalase_II_hydrolase"/>
</dbReference>
<dbReference type="PANTHER" id="PTHR43705">
    <property type="entry name" value="HYDROXYACYLGLUTATHIONE HYDROLASE"/>
    <property type="match status" value="1"/>
</dbReference>
<feature type="binding site" evidence="7">
    <location>
        <position position="169"/>
    </location>
    <ligand>
        <name>Zn(2+)</name>
        <dbReference type="ChEBI" id="CHEBI:29105"/>
        <label>2</label>
    </ligand>
</feature>
<proteinExistence type="inferred from homology"/>
<dbReference type="RefSeq" id="WP_310654826.1">
    <property type="nucleotide sequence ID" value="NZ_JAPMLA010000001.1"/>
</dbReference>
<evidence type="ECO:0000313" key="9">
    <source>
        <dbReference type="EMBL" id="MDR8524069.1"/>
    </source>
</evidence>
<comment type="subunit">
    <text evidence="7">Monomer.</text>
</comment>
<comment type="similarity">
    <text evidence="3 7">Belongs to the metallo-beta-lactamase superfamily. Glyoxalase II family.</text>
</comment>
<evidence type="ECO:0000256" key="1">
    <source>
        <dbReference type="ARBA" id="ARBA00001623"/>
    </source>
</evidence>
<comment type="cofactor">
    <cofactor evidence="7">
        <name>Zn(2+)</name>
        <dbReference type="ChEBI" id="CHEBI:29105"/>
    </cofactor>
    <text evidence="7">Binds 2 Zn(2+) ions per subunit.</text>
</comment>
<feature type="binding site" evidence="7">
    <location>
        <position position="57"/>
    </location>
    <ligand>
        <name>Zn(2+)</name>
        <dbReference type="ChEBI" id="CHEBI:29105"/>
        <label>1</label>
    </ligand>
</feature>
<feature type="binding site" evidence="7">
    <location>
        <position position="131"/>
    </location>
    <ligand>
        <name>Zn(2+)</name>
        <dbReference type="ChEBI" id="CHEBI:29105"/>
        <label>2</label>
    </ligand>
</feature>
<gene>
    <name evidence="7 9" type="primary">gloB</name>
    <name evidence="9" type="ORF">OS133_10410</name>
    <name evidence="10" type="ORF">OS134_05305</name>
</gene>
<dbReference type="GO" id="GO:0046872">
    <property type="term" value="F:metal ion binding"/>
    <property type="evidence" value="ECO:0007669"/>
    <property type="project" value="UniProtKB-KW"/>
</dbReference>
<dbReference type="PIRSF" id="PIRSF005457">
    <property type="entry name" value="Glx"/>
    <property type="match status" value="1"/>
</dbReference>
<evidence type="ECO:0000256" key="4">
    <source>
        <dbReference type="ARBA" id="ARBA00022723"/>
    </source>
</evidence>
<evidence type="ECO:0000313" key="12">
    <source>
        <dbReference type="Proteomes" id="UP001271263"/>
    </source>
</evidence>
<feature type="binding site" evidence="7">
    <location>
        <position position="60"/>
    </location>
    <ligand>
        <name>Zn(2+)</name>
        <dbReference type="ChEBI" id="CHEBI:29105"/>
        <label>2</label>
    </ligand>
</feature>
<keyword evidence="4 7" id="KW-0479">Metal-binding</keyword>
<dbReference type="CDD" id="cd07723">
    <property type="entry name" value="hydroxyacylglutathione_hydrolase_MBL-fold"/>
    <property type="match status" value="1"/>
</dbReference>
<evidence type="ECO:0000256" key="2">
    <source>
        <dbReference type="ARBA" id="ARBA00004963"/>
    </source>
</evidence>
<evidence type="ECO:0000256" key="6">
    <source>
        <dbReference type="ARBA" id="ARBA00022833"/>
    </source>
</evidence>
<feature type="binding site" evidence="7">
    <location>
        <position position="114"/>
    </location>
    <ligand>
        <name>Zn(2+)</name>
        <dbReference type="ChEBI" id="CHEBI:29105"/>
        <label>1</label>
    </ligand>
</feature>
<dbReference type="Gene3D" id="3.60.15.10">
    <property type="entry name" value="Ribonuclease Z/Hydroxyacylglutathione hydrolase-like"/>
    <property type="match status" value="1"/>
</dbReference>
<dbReference type="Pfam" id="PF00753">
    <property type="entry name" value="Lactamase_B"/>
    <property type="match status" value="1"/>
</dbReference>
<protein>
    <recommendedName>
        <fullName evidence="7">Hydroxyacylglutathione hydrolase</fullName>
        <ecNumber evidence="7">3.1.2.6</ecNumber>
    </recommendedName>
    <alternativeName>
        <fullName evidence="7">Glyoxalase II</fullName>
        <shortName evidence="7">Glx II</shortName>
    </alternativeName>
</protein>
<feature type="binding site" evidence="7">
    <location>
        <position position="59"/>
    </location>
    <ligand>
        <name>Zn(2+)</name>
        <dbReference type="ChEBI" id="CHEBI:29105"/>
        <label>2</label>
    </ligand>
</feature>
<dbReference type="EMBL" id="JAPMLD010000002">
    <property type="protein sequence ID" value="MDW4823496.1"/>
    <property type="molecule type" value="Genomic_DNA"/>
</dbReference>
<evidence type="ECO:0000256" key="7">
    <source>
        <dbReference type="HAMAP-Rule" id="MF_01374"/>
    </source>
</evidence>
<sequence length="257" mass="28657">MLNITPLPAFNDNYIWALQTEQSTGFYVVDPGDAQVVIEYASSKNLTLQGILITHHHHDHTGGISALIQHFGDIPVYGPDSENIKGINRPITTQTQLTLEAIGLEVEIMQVPGHTLGHIAYVIADALFCGDTLFSGGCGRLFEGTAEQMFESLSRLSQLANDTKVYCTHEYTLANLRFARAVEPNNQQLQQYEQQAIQLREKNVATLPSSIAQEKAINPFLRADCTEIQQNLAVQFQQPIANTLQSFALLRQWKDNF</sequence>
<dbReference type="GO" id="GO:0019243">
    <property type="term" value="P:methylglyoxal catabolic process to D-lactate via S-lactoyl-glutathione"/>
    <property type="evidence" value="ECO:0007669"/>
    <property type="project" value="UniProtKB-UniRule"/>
</dbReference>
<keyword evidence="12" id="KW-1185">Reference proteome</keyword>
<evidence type="ECO:0000256" key="3">
    <source>
        <dbReference type="ARBA" id="ARBA00006759"/>
    </source>
</evidence>
<comment type="catalytic activity">
    <reaction evidence="1 7">
        <text>an S-(2-hydroxyacyl)glutathione + H2O = a 2-hydroxy carboxylate + glutathione + H(+)</text>
        <dbReference type="Rhea" id="RHEA:21864"/>
        <dbReference type="ChEBI" id="CHEBI:15377"/>
        <dbReference type="ChEBI" id="CHEBI:15378"/>
        <dbReference type="ChEBI" id="CHEBI:57925"/>
        <dbReference type="ChEBI" id="CHEBI:58896"/>
        <dbReference type="ChEBI" id="CHEBI:71261"/>
        <dbReference type="EC" id="3.1.2.6"/>
    </reaction>
</comment>